<dbReference type="Proteomes" id="UP001529510">
    <property type="component" value="Unassembled WGS sequence"/>
</dbReference>
<keyword evidence="3" id="KW-1185">Reference proteome</keyword>
<name>A0ABD0NEH4_CIRMR</name>
<accession>A0ABD0NEH4</accession>
<organism evidence="2 3">
    <name type="scientific">Cirrhinus mrigala</name>
    <name type="common">Mrigala</name>
    <dbReference type="NCBI Taxonomy" id="683832"/>
    <lineage>
        <taxon>Eukaryota</taxon>
        <taxon>Metazoa</taxon>
        <taxon>Chordata</taxon>
        <taxon>Craniata</taxon>
        <taxon>Vertebrata</taxon>
        <taxon>Euteleostomi</taxon>
        <taxon>Actinopterygii</taxon>
        <taxon>Neopterygii</taxon>
        <taxon>Teleostei</taxon>
        <taxon>Ostariophysi</taxon>
        <taxon>Cypriniformes</taxon>
        <taxon>Cyprinidae</taxon>
        <taxon>Labeoninae</taxon>
        <taxon>Labeonini</taxon>
        <taxon>Cirrhinus</taxon>
    </lineage>
</organism>
<reference evidence="2 3" key="1">
    <citation type="submission" date="2024-05" db="EMBL/GenBank/DDBJ databases">
        <title>Genome sequencing and assembly of Indian major carp, Cirrhinus mrigala (Hamilton, 1822).</title>
        <authorList>
            <person name="Mohindra V."/>
            <person name="Chowdhury L.M."/>
            <person name="Lal K."/>
            <person name="Jena J.K."/>
        </authorList>
    </citation>
    <scope>NUCLEOTIDE SEQUENCE [LARGE SCALE GENOMIC DNA]</scope>
    <source>
        <strain evidence="2">CM1030</strain>
        <tissue evidence="2">Blood</tissue>
    </source>
</reference>
<dbReference type="EMBL" id="JAMKFB020000022">
    <property type="protein sequence ID" value="KAL0160027.1"/>
    <property type="molecule type" value="Genomic_DNA"/>
</dbReference>
<comment type="caution">
    <text evidence="2">The sequence shown here is derived from an EMBL/GenBank/DDBJ whole genome shotgun (WGS) entry which is preliminary data.</text>
</comment>
<evidence type="ECO:0000313" key="3">
    <source>
        <dbReference type="Proteomes" id="UP001529510"/>
    </source>
</evidence>
<gene>
    <name evidence="2" type="ORF">M9458_043752</name>
</gene>
<feature type="region of interest" description="Disordered" evidence="1">
    <location>
        <begin position="38"/>
        <end position="75"/>
    </location>
</feature>
<protein>
    <submittedName>
        <fullName evidence="2">Uncharacterized protein</fullName>
    </submittedName>
</protein>
<evidence type="ECO:0000256" key="1">
    <source>
        <dbReference type="SAM" id="MobiDB-lite"/>
    </source>
</evidence>
<feature type="non-terminal residue" evidence="2">
    <location>
        <position position="1"/>
    </location>
</feature>
<dbReference type="AlphaFoldDB" id="A0ABD0NEH4"/>
<feature type="compositionally biased region" description="Low complexity" evidence="1">
    <location>
        <begin position="45"/>
        <end position="68"/>
    </location>
</feature>
<feature type="non-terminal residue" evidence="2">
    <location>
        <position position="75"/>
    </location>
</feature>
<evidence type="ECO:0000313" key="2">
    <source>
        <dbReference type="EMBL" id="KAL0160027.1"/>
    </source>
</evidence>
<proteinExistence type="predicted"/>
<sequence>QVGPRAAERLLKQISLIDEETPEGKAFLLKLREILETEDKNAPVSSKSSSSSRISSSSSSSSSSMSSSRVTEVRT</sequence>